<keyword evidence="1" id="KW-1133">Transmembrane helix</keyword>
<organism evidence="2 3">
    <name type="scientific">Rhodopseudomonas telluris</name>
    <dbReference type="NCBI Taxonomy" id="644215"/>
    <lineage>
        <taxon>Bacteria</taxon>
        <taxon>Pseudomonadati</taxon>
        <taxon>Pseudomonadota</taxon>
        <taxon>Alphaproteobacteria</taxon>
        <taxon>Hyphomicrobiales</taxon>
        <taxon>Nitrobacteraceae</taxon>
        <taxon>Rhodopseudomonas</taxon>
    </lineage>
</organism>
<dbReference type="RefSeq" id="WP_378391538.1">
    <property type="nucleotide sequence ID" value="NZ_JBHLWM010000008.1"/>
</dbReference>
<gene>
    <name evidence="2" type="ORF">ACFFJ6_21160</name>
</gene>
<protein>
    <submittedName>
        <fullName evidence="2">Uncharacterized protein</fullName>
    </submittedName>
</protein>
<evidence type="ECO:0000256" key="1">
    <source>
        <dbReference type="SAM" id="Phobius"/>
    </source>
</evidence>
<feature type="transmembrane region" description="Helical" evidence="1">
    <location>
        <begin position="24"/>
        <end position="45"/>
    </location>
</feature>
<dbReference type="Proteomes" id="UP001589775">
    <property type="component" value="Unassembled WGS sequence"/>
</dbReference>
<keyword evidence="1" id="KW-0472">Membrane</keyword>
<evidence type="ECO:0000313" key="2">
    <source>
        <dbReference type="EMBL" id="MFC0243012.1"/>
    </source>
</evidence>
<evidence type="ECO:0000313" key="3">
    <source>
        <dbReference type="Proteomes" id="UP001589775"/>
    </source>
</evidence>
<proteinExistence type="predicted"/>
<accession>A0ABV6EXP7</accession>
<keyword evidence="1" id="KW-0812">Transmembrane</keyword>
<reference evidence="2 3" key="1">
    <citation type="submission" date="2024-09" db="EMBL/GenBank/DDBJ databases">
        <authorList>
            <person name="Sun Q."/>
            <person name="Mori K."/>
        </authorList>
    </citation>
    <scope>NUCLEOTIDE SEQUENCE [LARGE SCALE GENOMIC DNA]</scope>
    <source>
        <strain evidence="2 3">KCTC 23279</strain>
    </source>
</reference>
<sequence>MSLQDFALFYLRGIAPREVKSSDIYWGALPWVAMQLILVLIVIMWPHR</sequence>
<name>A0ABV6EXP7_9BRAD</name>
<comment type="caution">
    <text evidence="2">The sequence shown here is derived from an EMBL/GenBank/DDBJ whole genome shotgun (WGS) entry which is preliminary data.</text>
</comment>
<dbReference type="EMBL" id="JBHLWM010000008">
    <property type="protein sequence ID" value="MFC0243012.1"/>
    <property type="molecule type" value="Genomic_DNA"/>
</dbReference>
<keyword evidence="3" id="KW-1185">Reference proteome</keyword>